<dbReference type="EMBL" id="BMPN01000004">
    <property type="protein sequence ID" value="GGJ63913.1"/>
    <property type="molecule type" value="Genomic_DNA"/>
</dbReference>
<accession>A0ABQ2DQJ8</accession>
<organism evidence="1 2">
    <name type="scientific">Virgibacillus kapii</name>
    <dbReference type="NCBI Taxonomy" id="1638645"/>
    <lineage>
        <taxon>Bacteria</taxon>
        <taxon>Bacillati</taxon>
        <taxon>Bacillota</taxon>
        <taxon>Bacilli</taxon>
        <taxon>Bacillales</taxon>
        <taxon>Bacillaceae</taxon>
        <taxon>Virgibacillus</taxon>
    </lineage>
</organism>
<evidence type="ECO:0000313" key="1">
    <source>
        <dbReference type="EMBL" id="GGJ63913.1"/>
    </source>
</evidence>
<comment type="caution">
    <text evidence="1">The sequence shown here is derived from an EMBL/GenBank/DDBJ whole genome shotgun (WGS) entry which is preliminary data.</text>
</comment>
<name>A0ABQ2DQJ8_9BACI</name>
<proteinExistence type="predicted"/>
<sequence>MLTYPQYMSTIYITNPTPYALQKRGLLIQIKKSNKYEKHKVDPILYEPYYSLK</sequence>
<evidence type="ECO:0000313" key="2">
    <source>
        <dbReference type="Proteomes" id="UP000634435"/>
    </source>
</evidence>
<dbReference type="Proteomes" id="UP000634435">
    <property type="component" value="Unassembled WGS sequence"/>
</dbReference>
<gene>
    <name evidence="1" type="ORF">GCM10007111_27320</name>
</gene>
<keyword evidence="2" id="KW-1185">Reference proteome</keyword>
<protein>
    <submittedName>
        <fullName evidence="1">Uncharacterized protein</fullName>
    </submittedName>
</protein>
<reference evidence="2" key="1">
    <citation type="journal article" date="2019" name="Int. J. Syst. Evol. Microbiol.">
        <title>The Global Catalogue of Microorganisms (GCM) 10K type strain sequencing project: providing services to taxonomists for standard genome sequencing and annotation.</title>
        <authorList>
            <consortium name="The Broad Institute Genomics Platform"/>
            <consortium name="The Broad Institute Genome Sequencing Center for Infectious Disease"/>
            <person name="Wu L."/>
            <person name="Ma J."/>
        </authorList>
    </citation>
    <scope>NUCLEOTIDE SEQUENCE [LARGE SCALE GENOMIC DNA]</scope>
    <source>
        <strain evidence="2">JCM 30071</strain>
    </source>
</reference>